<dbReference type="CDD" id="cd07067">
    <property type="entry name" value="HP_PGM_like"/>
    <property type="match status" value="1"/>
</dbReference>
<dbReference type="EMBL" id="CP084930">
    <property type="protein sequence ID" value="USI72373.1"/>
    <property type="molecule type" value="Genomic_DNA"/>
</dbReference>
<dbReference type="InterPro" id="IPR013078">
    <property type="entry name" value="His_Pase_superF_clade-1"/>
</dbReference>
<gene>
    <name evidence="1" type="ORF">LHA26_13885</name>
</gene>
<dbReference type="Proteomes" id="UP001056937">
    <property type="component" value="Chromosome 1"/>
</dbReference>
<dbReference type="Gene3D" id="3.40.50.1240">
    <property type="entry name" value="Phosphoglycerate mutase-like"/>
    <property type="match status" value="1"/>
</dbReference>
<protein>
    <submittedName>
        <fullName evidence="1">Histidine phosphatase family protein</fullName>
    </submittedName>
</protein>
<dbReference type="InterPro" id="IPR029033">
    <property type="entry name" value="His_PPase_superfam"/>
</dbReference>
<sequence>MTRLWIVRHGNTFAPGTPARRIGLRTDLPLVASGRAQARALAAHFDALGVRFDHVAAGPLRRTREMAALIAPGAPILSRGWLAEIDHGPDENGEEEAVRARIGAEALAAWDRAGEAPPDWIADAEARRAGWRAALAPGHGTWLMVTSNGAARFVLDATPALAAAAAALPSRALATGAWGEIVCDPSPRLVAWNHRP</sequence>
<evidence type="ECO:0000313" key="2">
    <source>
        <dbReference type="Proteomes" id="UP001056937"/>
    </source>
</evidence>
<dbReference type="Pfam" id="PF00300">
    <property type="entry name" value="His_Phos_1"/>
    <property type="match status" value="1"/>
</dbReference>
<name>A0ABY4X640_9SPHN</name>
<dbReference type="SUPFAM" id="SSF53254">
    <property type="entry name" value="Phosphoglycerate mutase-like"/>
    <property type="match status" value="1"/>
</dbReference>
<keyword evidence="2" id="KW-1185">Reference proteome</keyword>
<organism evidence="1 2">
    <name type="scientific">Sphingomonas morindae</name>
    <dbReference type="NCBI Taxonomy" id="1541170"/>
    <lineage>
        <taxon>Bacteria</taxon>
        <taxon>Pseudomonadati</taxon>
        <taxon>Pseudomonadota</taxon>
        <taxon>Alphaproteobacteria</taxon>
        <taxon>Sphingomonadales</taxon>
        <taxon>Sphingomonadaceae</taxon>
        <taxon>Sphingomonas</taxon>
    </lineage>
</organism>
<reference evidence="1" key="1">
    <citation type="journal article" date="2022" name="Toxins">
        <title>Genomic Analysis of Sphingopyxis sp. USTB-05 for Biodegrading Cyanobacterial Hepatotoxins.</title>
        <authorList>
            <person name="Liu C."/>
            <person name="Xu Q."/>
            <person name="Zhao Z."/>
            <person name="Zhang H."/>
            <person name="Liu X."/>
            <person name="Yin C."/>
            <person name="Liu Y."/>
            <person name="Yan H."/>
        </authorList>
    </citation>
    <scope>NUCLEOTIDE SEQUENCE</scope>
    <source>
        <strain evidence="1">NBD5</strain>
    </source>
</reference>
<dbReference type="RefSeq" id="WP_252166182.1">
    <property type="nucleotide sequence ID" value="NZ_CP084930.1"/>
</dbReference>
<evidence type="ECO:0000313" key="1">
    <source>
        <dbReference type="EMBL" id="USI72373.1"/>
    </source>
</evidence>
<accession>A0ABY4X640</accession>
<dbReference type="SMART" id="SM00855">
    <property type="entry name" value="PGAM"/>
    <property type="match status" value="1"/>
</dbReference>
<proteinExistence type="predicted"/>